<name>I1L6Z5_SOYBN</name>
<gene>
    <name evidence="4" type="primary">LOC100811911</name>
    <name evidence="3" type="ORF">GLYMA_09G273800</name>
</gene>
<accession>I1L6Z5</accession>
<reference evidence="3 4" key="1">
    <citation type="journal article" date="2010" name="Nature">
        <title>Genome sequence of the palaeopolyploid soybean.</title>
        <authorList>
            <person name="Schmutz J."/>
            <person name="Cannon S.B."/>
            <person name="Schlueter J."/>
            <person name="Ma J."/>
            <person name="Mitros T."/>
            <person name="Nelson W."/>
            <person name="Hyten D.L."/>
            <person name="Song Q."/>
            <person name="Thelen J.J."/>
            <person name="Cheng J."/>
            <person name="Xu D."/>
            <person name="Hellsten U."/>
            <person name="May G.D."/>
            <person name="Yu Y."/>
            <person name="Sakurai T."/>
            <person name="Umezawa T."/>
            <person name="Bhattacharyya M.K."/>
            <person name="Sandhu D."/>
            <person name="Valliyodan B."/>
            <person name="Lindquist E."/>
            <person name="Peto M."/>
            <person name="Grant D."/>
            <person name="Shu S."/>
            <person name="Goodstein D."/>
            <person name="Barry K."/>
            <person name="Futrell-Griggs M."/>
            <person name="Abernathy B."/>
            <person name="Du J."/>
            <person name="Tian Z."/>
            <person name="Zhu L."/>
            <person name="Gill N."/>
            <person name="Joshi T."/>
            <person name="Libault M."/>
            <person name="Sethuraman A."/>
            <person name="Zhang X.-C."/>
            <person name="Shinozaki K."/>
            <person name="Nguyen H.T."/>
            <person name="Wing R.A."/>
            <person name="Cregan P."/>
            <person name="Specht J."/>
            <person name="Grimwood J."/>
            <person name="Rokhsar D."/>
            <person name="Stacey G."/>
            <person name="Shoemaker R.C."/>
            <person name="Jackson S.A."/>
        </authorList>
    </citation>
    <scope>NUCLEOTIDE SEQUENCE [LARGE SCALE GENOMIC DNA]</scope>
    <source>
        <strain evidence="4">cv. Williams 82</strain>
        <tissue evidence="3">Callus</tissue>
    </source>
</reference>
<reference evidence="3" key="3">
    <citation type="submission" date="2018-07" db="EMBL/GenBank/DDBJ databases">
        <title>WGS assembly of Glycine max.</title>
        <authorList>
            <person name="Schmutz J."/>
            <person name="Cannon S."/>
            <person name="Schlueter J."/>
            <person name="Ma J."/>
            <person name="Mitros T."/>
            <person name="Nelson W."/>
            <person name="Hyten D."/>
            <person name="Song Q."/>
            <person name="Thelen J."/>
            <person name="Cheng J."/>
            <person name="Xu D."/>
            <person name="Hellsten U."/>
            <person name="May G."/>
            <person name="Yu Y."/>
            <person name="Sakurai T."/>
            <person name="Umezawa T."/>
            <person name="Bhattacharyya M."/>
            <person name="Sandhu D."/>
            <person name="Valliyodan B."/>
            <person name="Lindquist E."/>
            <person name="Peto M."/>
            <person name="Grant D."/>
            <person name="Shu S."/>
            <person name="Goodstein D."/>
            <person name="Barry K."/>
            <person name="Futrell-Griggs M."/>
            <person name="Abernathy B."/>
            <person name="Du J."/>
            <person name="Tian Z."/>
            <person name="Zhu L."/>
            <person name="Gill N."/>
            <person name="Joshi T."/>
            <person name="Libault M."/>
            <person name="Sethuraman A."/>
            <person name="Zhang X."/>
            <person name="Shinozaki K."/>
            <person name="Nguyen H."/>
            <person name="Wing R."/>
            <person name="Cregan P."/>
            <person name="Specht J."/>
            <person name="Grimwood J."/>
            <person name="Rokhsar D."/>
            <person name="Stacey G."/>
            <person name="Shoemaker R."/>
            <person name="Jackson S."/>
        </authorList>
    </citation>
    <scope>NUCLEOTIDE SEQUENCE</scope>
    <source>
        <tissue evidence="3">Callus</tissue>
    </source>
</reference>
<sequence>MQMQTQMLTPTTGVPKLRPRSGRTPLQLKNSPADPIQPSAKLKSKPYFEISLIDKENNPIAAVAVPPAVPPETSLAEELSAVKKKLERMRADKERTEKILNEKHALLDAWMKEMEERGENQKNFEIEVDRLFRLKELKYRCMRVSPMRTLREKEQGKIVNEAPSQSSEVKTEETMASESESESESESVGGECQVLQSPGSACSQTHTTHTKSDS</sequence>
<dbReference type="Proteomes" id="UP000008827">
    <property type="component" value="Chromosome 9"/>
</dbReference>
<evidence type="ECO:0000256" key="2">
    <source>
        <dbReference type="SAM" id="MobiDB-lite"/>
    </source>
</evidence>
<feature type="region of interest" description="Disordered" evidence="2">
    <location>
        <begin position="150"/>
        <end position="214"/>
    </location>
</feature>
<dbReference type="GeneID" id="100811911"/>
<dbReference type="PANTHER" id="PTHR36790">
    <property type="entry name" value="MYELIN TRANSCRIPTION FACTOR"/>
    <property type="match status" value="1"/>
</dbReference>
<evidence type="ECO:0000256" key="1">
    <source>
        <dbReference type="SAM" id="Coils"/>
    </source>
</evidence>
<dbReference type="EnsemblPlants" id="KRH40718">
    <property type="protein sequence ID" value="KRH40718"/>
    <property type="gene ID" value="GLYMA_09G273800"/>
</dbReference>
<dbReference type="KEGG" id="gmx:100811911"/>
<keyword evidence="5" id="KW-1185">Reference proteome</keyword>
<dbReference type="EMBL" id="CM000842">
    <property type="protein sequence ID" value="KRH40718.1"/>
    <property type="molecule type" value="Genomic_DNA"/>
</dbReference>
<dbReference type="Gramene" id="KRH40718">
    <property type="protein sequence ID" value="KRH40718"/>
    <property type="gene ID" value="GLYMA_09G273800"/>
</dbReference>
<dbReference type="SMR" id="I1L6Z5"/>
<feature type="compositionally biased region" description="Low complexity" evidence="2">
    <location>
        <begin position="1"/>
        <end position="12"/>
    </location>
</feature>
<dbReference type="RefSeq" id="XP_003533655.1">
    <property type="nucleotide sequence ID" value="XM_003533607.5"/>
</dbReference>
<evidence type="ECO:0000313" key="4">
    <source>
        <dbReference type="EnsemblPlants" id="KRH40718"/>
    </source>
</evidence>
<organism evidence="3">
    <name type="scientific">Glycine max</name>
    <name type="common">Soybean</name>
    <name type="synonym">Glycine hispida</name>
    <dbReference type="NCBI Taxonomy" id="3847"/>
    <lineage>
        <taxon>Eukaryota</taxon>
        <taxon>Viridiplantae</taxon>
        <taxon>Streptophyta</taxon>
        <taxon>Embryophyta</taxon>
        <taxon>Tracheophyta</taxon>
        <taxon>Spermatophyta</taxon>
        <taxon>Magnoliopsida</taxon>
        <taxon>eudicotyledons</taxon>
        <taxon>Gunneridae</taxon>
        <taxon>Pentapetalae</taxon>
        <taxon>rosids</taxon>
        <taxon>fabids</taxon>
        <taxon>Fabales</taxon>
        <taxon>Fabaceae</taxon>
        <taxon>Papilionoideae</taxon>
        <taxon>50 kb inversion clade</taxon>
        <taxon>NPAAA clade</taxon>
        <taxon>indigoferoid/millettioid clade</taxon>
        <taxon>Phaseoleae</taxon>
        <taxon>Glycine</taxon>
        <taxon>Glycine subgen. Soja</taxon>
    </lineage>
</organism>
<dbReference type="PANTHER" id="PTHR36790:SF1">
    <property type="entry name" value="MYELIN TRANSCRIPTION FACTOR"/>
    <property type="match status" value="1"/>
</dbReference>
<dbReference type="OrthoDB" id="982181at2759"/>
<dbReference type="AlphaFoldDB" id="I1L6Z5"/>
<feature type="region of interest" description="Disordered" evidence="2">
    <location>
        <begin position="1"/>
        <end position="40"/>
    </location>
</feature>
<feature type="compositionally biased region" description="Polar residues" evidence="2">
    <location>
        <begin position="194"/>
        <end position="207"/>
    </location>
</feature>
<dbReference type="STRING" id="3847.I1L6Z5"/>
<evidence type="ECO:0000313" key="5">
    <source>
        <dbReference type="Proteomes" id="UP000008827"/>
    </source>
</evidence>
<reference evidence="4" key="2">
    <citation type="submission" date="2018-02" db="UniProtKB">
        <authorList>
            <consortium name="EnsemblPlants"/>
        </authorList>
    </citation>
    <scope>IDENTIFICATION</scope>
    <source>
        <strain evidence="4">Williams 82</strain>
    </source>
</reference>
<feature type="coiled-coil region" evidence="1">
    <location>
        <begin position="72"/>
        <end position="103"/>
    </location>
</feature>
<evidence type="ECO:0000313" key="3">
    <source>
        <dbReference type="EMBL" id="KRH40718.1"/>
    </source>
</evidence>
<proteinExistence type="predicted"/>
<dbReference type="eggNOG" id="ENOG502S390">
    <property type="taxonomic scope" value="Eukaryota"/>
</dbReference>
<dbReference type="PaxDb" id="3847-GLYMA09G41030.1"/>
<keyword evidence="1" id="KW-0175">Coiled coil</keyword>
<protein>
    <submittedName>
        <fullName evidence="3 4">Uncharacterized protein</fullName>
    </submittedName>
</protein>
<dbReference type="HOGENOM" id="CLU_101586_0_0_1"/>